<reference evidence="3 4" key="1">
    <citation type="submission" date="2016-09" db="EMBL/GenBank/DDBJ databases">
        <title>Rhizobium oryziradicis sp. nov., isolated from the root of rice.</title>
        <authorList>
            <person name="Zhao J."/>
            <person name="Zhang X."/>
        </authorList>
    </citation>
    <scope>NUCLEOTIDE SEQUENCE [LARGE SCALE GENOMIC DNA]</scope>
    <source>
        <strain evidence="3 4">14971</strain>
    </source>
</reference>
<evidence type="ECO:0000313" key="3">
    <source>
        <dbReference type="EMBL" id="OLP47789.1"/>
    </source>
</evidence>
<keyword evidence="1" id="KW-1133">Transmembrane helix</keyword>
<dbReference type="OrthoDB" id="9973319at2"/>
<proteinExistence type="predicted"/>
<feature type="transmembrane region" description="Helical" evidence="1">
    <location>
        <begin position="6"/>
        <end position="24"/>
    </location>
</feature>
<dbReference type="STRING" id="887144.BJF91_05360"/>
<comment type="caution">
    <text evidence="3">The sequence shown here is derived from an EMBL/GenBank/DDBJ whole genome shotgun (WGS) entry which is preliminary data.</text>
</comment>
<keyword evidence="4" id="KW-1185">Reference proteome</keyword>
<dbReference type="RefSeq" id="WP_075616969.1">
    <property type="nucleotide sequence ID" value="NZ_JACIED010000002.1"/>
</dbReference>
<name>A0A1Q9A024_9HYPH</name>
<sequence>MTDLQGAVLFTAMFAVFQLAIHFLPNTGRALRKRACFYTNDGNIAFYVDQFSTRQGKVDYAFAGMFGSIFSCRVDSQHMNILLDQLRTLRDDIDTGAYCVGNPDQTPWEKPKGSPLFGRKYTVLKRYWFINDISAENRQKYHNHLFDISICNDAAGHFALFELPPEPENVRRTRISLEDIKKGCDEVLGAFAEDFAEA</sequence>
<reference evidence="2 5" key="2">
    <citation type="submission" date="2020-08" db="EMBL/GenBank/DDBJ databases">
        <title>Genomic Encyclopedia of Type Strains, Phase IV (KMG-IV): sequencing the most valuable type-strain genomes for metagenomic binning, comparative biology and taxonomic classification.</title>
        <authorList>
            <person name="Goeker M."/>
        </authorList>
    </citation>
    <scope>NUCLEOTIDE SEQUENCE [LARGE SCALE GENOMIC DNA]</scope>
    <source>
        <strain evidence="2 5">DSM 100021</strain>
    </source>
</reference>
<evidence type="ECO:0000256" key="1">
    <source>
        <dbReference type="SAM" id="Phobius"/>
    </source>
</evidence>
<dbReference type="Proteomes" id="UP000544107">
    <property type="component" value="Unassembled WGS sequence"/>
</dbReference>
<gene>
    <name evidence="3" type="ORF">BJF91_05360</name>
    <name evidence="2" type="ORF">GGQ71_001460</name>
</gene>
<dbReference type="Proteomes" id="UP000185598">
    <property type="component" value="Unassembled WGS sequence"/>
</dbReference>
<evidence type="ECO:0000313" key="2">
    <source>
        <dbReference type="EMBL" id="MBB4007197.1"/>
    </source>
</evidence>
<dbReference type="EMBL" id="JACIED010000002">
    <property type="protein sequence ID" value="MBB4007197.1"/>
    <property type="molecule type" value="Genomic_DNA"/>
</dbReference>
<dbReference type="AlphaFoldDB" id="A0A1Q9A024"/>
<organism evidence="3 4">
    <name type="scientific">Allorhizobium taibaishanense</name>
    <dbReference type="NCBI Taxonomy" id="887144"/>
    <lineage>
        <taxon>Bacteria</taxon>
        <taxon>Pseudomonadati</taxon>
        <taxon>Pseudomonadota</taxon>
        <taxon>Alphaproteobacteria</taxon>
        <taxon>Hyphomicrobiales</taxon>
        <taxon>Rhizobiaceae</taxon>
        <taxon>Rhizobium/Agrobacterium group</taxon>
        <taxon>Allorhizobium</taxon>
    </lineage>
</organism>
<keyword evidence="1" id="KW-0472">Membrane</keyword>
<dbReference type="EMBL" id="MKIN01000027">
    <property type="protein sequence ID" value="OLP47789.1"/>
    <property type="molecule type" value="Genomic_DNA"/>
</dbReference>
<protein>
    <submittedName>
        <fullName evidence="3">Uncharacterized protein</fullName>
    </submittedName>
</protein>
<evidence type="ECO:0000313" key="5">
    <source>
        <dbReference type="Proteomes" id="UP000544107"/>
    </source>
</evidence>
<evidence type="ECO:0000313" key="4">
    <source>
        <dbReference type="Proteomes" id="UP000185598"/>
    </source>
</evidence>
<accession>A0A1Q9A024</accession>
<keyword evidence="1" id="KW-0812">Transmembrane</keyword>